<evidence type="ECO:0000313" key="2">
    <source>
        <dbReference type="Proteomes" id="UP000224877"/>
    </source>
</evidence>
<reference evidence="1 2" key="1">
    <citation type="submission" date="2016-07" db="EMBL/GenBank/DDBJ databases">
        <title>Characterization of three bacteriophages infecting bacteria isolated from shrimp culture pond water.</title>
        <authorList>
            <person name="Khoa H.V."/>
        </authorList>
    </citation>
    <scope>NUCLEOTIDE SEQUENCE [LARGE SCALE GENOMIC DNA]</scope>
</reference>
<organism evidence="1 2">
    <name type="scientific">Tenacibaculum phage pT24</name>
    <dbReference type="NCBI Taxonomy" id="1880590"/>
    <lineage>
        <taxon>Viruses</taxon>
        <taxon>Duplodnaviria</taxon>
        <taxon>Heunggongvirae</taxon>
        <taxon>Uroviricota</taxon>
        <taxon>Caudoviricetes</taxon>
        <taxon>Kungbxnavirus</taxon>
        <taxon>Kungbxnavirus pT24</taxon>
    </lineage>
</organism>
<protein>
    <submittedName>
        <fullName evidence="1">Uncharacterized protein</fullName>
    </submittedName>
</protein>
<name>A0A1B4XX23_9CAUD</name>
<dbReference type="Proteomes" id="UP000224877">
    <property type="component" value="Segment"/>
</dbReference>
<keyword evidence="2" id="KW-1185">Reference proteome</keyword>
<dbReference type="EMBL" id="LC168164">
    <property type="protein sequence ID" value="BAV39366.1"/>
    <property type="molecule type" value="Genomic_DNA"/>
</dbReference>
<sequence length="903" mass="103874">MILSLKNKKASVYVDSSTKQQVDSITLDNTSINIVNNKTFVSLFDTSKTISNFNVTVSSREFSIAYRDGLTDNFIETTSATDTELRLPDNNGYQIRKWNLLVFSDKEGSFETDMNVSYEIDGVPLSYTFKVSVNIIGIDSKLIVHTQNRKIDINDDYYQAFSDTDYKTSDIDQKLMNEKRKEYLLRYFELTAGIGSYDALLNALDYFGYGDLLTIREIWKNGERYTTTDVDKMVLDSIDKRLTGFRKTNQMQLVYKINDWDGTFDSDGLPNYVNVLLNTEEILIKMYALRRVLERDFLPLNTKIVDIIGEQKGTVGIDARIWDNVQTFFDVNINEHSDGGFDFNLSQSVIEISEHEVLRKVPLLKVINPNDSNYTGEYQAGVTDTKFDYKYFEIDKVLNYEVDELDDVNFHLDDLDYLEKYLRNDFGLVEINIDADTSKYSRFKFEIIKDDVSVYTSSLYEIDELVDNSIKFGIAELGKFKIMVYLFDYYGGVTLMNPNNQEFEIVLGNIDFKLAKLDRSETSDLKGLDFWSTFETYKDDNRTIQIDIFDDTYDINTWQESTNSNLIFRYNAKDYDKRTLQLNSFQYNSLKISDLIHTRLTDYGYEYARFMVDLIGDGTTGDRTILIKEFEHHDWIEVTVHYDSAIYDEDYKFYNDVVSAINESSGLLDNFTATIQSYSETDILSSKLMLRLTGKNVGFGINHFILETNASDYNTTLEHKEDIYTVMPFSSYVNIYPDLTKGANDLYINGSVVSNFDVTNTSDLKTELETQYENLGIRVSVFDLGNHLIVSSLEEINIKHESFGYVKDSPRGVEGSRLKEAPTGDIVSLGVPFYAFIDTKTLIDGADYLWTLKDALTGEILDTQSSLVYRNMLIYKGSYTLELDVETKFGSVKRIKNGFVIVD</sequence>
<evidence type="ECO:0000313" key="1">
    <source>
        <dbReference type="EMBL" id="BAV39366.1"/>
    </source>
</evidence>
<gene>
    <name evidence="1" type="ORF">BPT24_246</name>
</gene>
<proteinExistence type="predicted"/>
<accession>A0A1B4XX23</accession>